<evidence type="ECO:0000256" key="1">
    <source>
        <dbReference type="ARBA" id="ARBA00004141"/>
    </source>
</evidence>
<dbReference type="Pfam" id="PF00487">
    <property type="entry name" value="FA_desaturase"/>
    <property type="match status" value="1"/>
</dbReference>
<proteinExistence type="inferred from homology"/>
<evidence type="ECO:0000256" key="2">
    <source>
        <dbReference type="ARBA" id="ARBA00008749"/>
    </source>
</evidence>
<dbReference type="RefSeq" id="WP_034838866.1">
    <property type="nucleotide sequence ID" value="NZ_JOKH01000004.1"/>
</dbReference>
<dbReference type="PANTHER" id="PTHR11351:SF33">
    <property type="entry name" value="DELTA-9 FATTY ACID DESATURASE, DESA"/>
    <property type="match status" value="1"/>
</dbReference>
<dbReference type="CDD" id="cd03505">
    <property type="entry name" value="Delta9-FADS-like"/>
    <property type="match status" value="1"/>
</dbReference>
<dbReference type="STRING" id="1137799.GZ78_18990"/>
<comment type="similarity">
    <text evidence="2">Belongs to the fatty acid desaturase type 2 family.</text>
</comment>
<dbReference type="GO" id="GO:0016020">
    <property type="term" value="C:membrane"/>
    <property type="evidence" value="ECO:0007669"/>
    <property type="project" value="UniProtKB-SubCell"/>
</dbReference>
<feature type="transmembrane region" description="Helical" evidence="10">
    <location>
        <begin position="12"/>
        <end position="33"/>
    </location>
</feature>
<evidence type="ECO:0000256" key="3">
    <source>
        <dbReference type="ARBA" id="ARBA00022692"/>
    </source>
</evidence>
<dbReference type="Pfam" id="PF01610">
    <property type="entry name" value="DDE_Tnp_ISL3"/>
    <property type="match status" value="1"/>
</dbReference>
<keyword evidence="13" id="KW-0032">Aminotransferase</keyword>
<comment type="caution">
    <text evidence="13">The sequence shown here is derived from an EMBL/GenBank/DDBJ whole genome shotgun (WGS) entry which is preliminary data.</text>
</comment>
<keyword evidence="9 10" id="KW-0472">Membrane</keyword>
<dbReference type="Proteomes" id="UP000028073">
    <property type="component" value="Unassembled WGS sequence"/>
</dbReference>
<evidence type="ECO:0000256" key="5">
    <source>
        <dbReference type="ARBA" id="ARBA00022989"/>
    </source>
</evidence>
<evidence type="ECO:0000256" key="4">
    <source>
        <dbReference type="ARBA" id="ARBA00022832"/>
    </source>
</evidence>
<dbReference type="OrthoDB" id="19906at2"/>
<dbReference type="GO" id="GO:0008483">
    <property type="term" value="F:transaminase activity"/>
    <property type="evidence" value="ECO:0007669"/>
    <property type="project" value="UniProtKB-KW"/>
</dbReference>
<keyword evidence="6" id="KW-0560">Oxidoreductase</keyword>
<keyword evidence="8" id="KW-0443">Lipid metabolism</keyword>
<dbReference type="GO" id="GO:0016717">
    <property type="term" value="F:oxidoreductase activity, acting on paired donors, with oxidation of a pair of donors resulting in the reduction of molecular oxygen to two molecules of water"/>
    <property type="evidence" value="ECO:0007669"/>
    <property type="project" value="InterPro"/>
</dbReference>
<evidence type="ECO:0000256" key="6">
    <source>
        <dbReference type="ARBA" id="ARBA00023002"/>
    </source>
</evidence>
<dbReference type="EMBL" id="JOKH01000004">
    <property type="protein sequence ID" value="KEQ16772.1"/>
    <property type="molecule type" value="Genomic_DNA"/>
</dbReference>
<evidence type="ECO:0000256" key="10">
    <source>
        <dbReference type="SAM" id="Phobius"/>
    </source>
</evidence>
<comment type="subcellular location">
    <subcellularLocation>
        <location evidence="1">Membrane</location>
        <topology evidence="1">Multi-pass membrane protein</topology>
    </subcellularLocation>
</comment>
<keyword evidence="4" id="KW-0276">Fatty acid metabolism</keyword>
<keyword evidence="13" id="KW-0808">Transferase</keyword>
<feature type="domain" description="Fatty acid desaturase" evidence="11">
    <location>
        <begin position="11"/>
        <end position="216"/>
    </location>
</feature>
<evidence type="ECO:0000313" key="13">
    <source>
        <dbReference type="EMBL" id="KEQ16772.1"/>
    </source>
</evidence>
<accession>A0A081NE99</accession>
<keyword evidence="5 10" id="KW-1133">Transmembrane helix</keyword>
<evidence type="ECO:0000259" key="12">
    <source>
        <dbReference type="Pfam" id="PF01610"/>
    </source>
</evidence>
<evidence type="ECO:0000256" key="7">
    <source>
        <dbReference type="ARBA" id="ARBA00023004"/>
    </source>
</evidence>
<sequence length="394" mass="45918">MWYEGFLSPSLWEAALATLLLTHITILSVTIYLHRYSAHNALELHPVLQHIFRFWLWLTTGMRTLEWTAIHRKHHAFCETDHDPHSPVRKGLRKVLWQGAELYRQEAENQETLQRFGQRTPDDWIERKLYTPYTKAGIAFMLVIDLLLFGIIGITIWAVQMLWIPFFAAGVINGLGHHSGYRNFECKDAARNLFPIGLLIGGEELHNNHHTFPNSPKLSVRKWEFDIGWLWIRFFSFLNLAHARTVNPLAKMDFEKDHIDYDTVMAIINNRFQIMAQYKKMVIAPMVRDEKSRACAQTKRLFNSARQLLARESSLLIPGHKERVQSILDTSQVLNTIYKKKNDLQAIWNTIKDKNERIDALIKWCQESEESGIKHLQDFSKLLKSHTLPNASAI</sequence>
<evidence type="ECO:0000256" key="9">
    <source>
        <dbReference type="ARBA" id="ARBA00023136"/>
    </source>
</evidence>
<keyword evidence="14" id="KW-1185">Reference proteome</keyword>
<dbReference type="InterPro" id="IPR005804">
    <property type="entry name" value="FA_desaturase_dom"/>
</dbReference>
<gene>
    <name evidence="13" type="ORF">GZ78_18990</name>
</gene>
<keyword evidence="3 10" id="KW-0812">Transmembrane</keyword>
<evidence type="ECO:0000259" key="11">
    <source>
        <dbReference type="Pfam" id="PF00487"/>
    </source>
</evidence>
<evidence type="ECO:0000256" key="8">
    <source>
        <dbReference type="ARBA" id="ARBA00023098"/>
    </source>
</evidence>
<feature type="transmembrane region" description="Helical" evidence="10">
    <location>
        <begin position="137"/>
        <end position="163"/>
    </location>
</feature>
<dbReference type="AlphaFoldDB" id="A0A081NE99"/>
<dbReference type="InterPro" id="IPR002560">
    <property type="entry name" value="Transposase_DDE"/>
</dbReference>
<protein>
    <submittedName>
        <fullName evidence="13">Aminotransferase</fullName>
    </submittedName>
</protein>
<dbReference type="InterPro" id="IPR015876">
    <property type="entry name" value="Acyl-CoA_DS"/>
</dbReference>
<feature type="domain" description="Transposase IS204/IS1001/IS1096/IS1165 DDE" evidence="12">
    <location>
        <begin position="267"/>
        <end position="386"/>
    </location>
</feature>
<evidence type="ECO:0000313" key="14">
    <source>
        <dbReference type="Proteomes" id="UP000028073"/>
    </source>
</evidence>
<organism evidence="13 14">
    <name type="scientific">Endozoicomonas numazuensis</name>
    <dbReference type="NCBI Taxonomy" id="1137799"/>
    <lineage>
        <taxon>Bacteria</taxon>
        <taxon>Pseudomonadati</taxon>
        <taxon>Pseudomonadota</taxon>
        <taxon>Gammaproteobacteria</taxon>
        <taxon>Oceanospirillales</taxon>
        <taxon>Endozoicomonadaceae</taxon>
        <taxon>Endozoicomonas</taxon>
    </lineage>
</organism>
<dbReference type="GO" id="GO:0006631">
    <property type="term" value="P:fatty acid metabolic process"/>
    <property type="evidence" value="ECO:0007669"/>
    <property type="project" value="UniProtKB-KW"/>
</dbReference>
<name>A0A081NE99_9GAMM</name>
<dbReference type="PANTHER" id="PTHR11351">
    <property type="entry name" value="ACYL-COA DESATURASE"/>
    <property type="match status" value="1"/>
</dbReference>
<keyword evidence="7" id="KW-0408">Iron</keyword>
<reference evidence="13 14" key="1">
    <citation type="submission" date="2014-06" db="EMBL/GenBank/DDBJ databases">
        <title>Whole Genome Sequences of Three Symbiotic Endozoicomonas Bacteria.</title>
        <authorList>
            <person name="Neave M.J."/>
            <person name="Apprill A."/>
            <person name="Voolstra C.R."/>
        </authorList>
    </citation>
    <scope>NUCLEOTIDE SEQUENCE [LARGE SCALE GENOMIC DNA]</scope>
    <source>
        <strain evidence="13 14">DSM 25634</strain>
    </source>
</reference>
<dbReference type="eggNOG" id="COG1398">
    <property type="taxonomic scope" value="Bacteria"/>
</dbReference>